<evidence type="ECO:0000256" key="1">
    <source>
        <dbReference type="SAM" id="MobiDB-lite"/>
    </source>
</evidence>
<reference evidence="2 3" key="1">
    <citation type="submission" date="2016-10" db="EMBL/GenBank/DDBJ databases">
        <title>Description of Gloeomargarita lithophora gen. nov., sp. nov., a thylakoid-bearing basal-branching cyanobacterium with intracellular carbonates, and proposal for Gloeomargaritales ord. nov.</title>
        <authorList>
            <person name="Moreira D."/>
            <person name="Tavera R."/>
            <person name="Benzerara K."/>
            <person name="Skouri-Panet F."/>
            <person name="Couradeau E."/>
            <person name="Gerard E."/>
            <person name="Loussert C."/>
            <person name="Novelo E."/>
            <person name="Zivanovic Y."/>
            <person name="Lopez-Garcia P."/>
        </authorList>
    </citation>
    <scope>NUCLEOTIDE SEQUENCE [LARGE SCALE GENOMIC DNA]</scope>
    <source>
        <strain evidence="2 3">D10</strain>
    </source>
</reference>
<organism evidence="2 3">
    <name type="scientific">Gloeomargarita lithophora Alchichica-D10</name>
    <dbReference type="NCBI Taxonomy" id="1188229"/>
    <lineage>
        <taxon>Bacteria</taxon>
        <taxon>Bacillati</taxon>
        <taxon>Cyanobacteriota</taxon>
        <taxon>Cyanophyceae</taxon>
        <taxon>Gloeomargaritales</taxon>
        <taxon>Gloeomargaritaceae</taxon>
        <taxon>Gloeomargarita</taxon>
    </lineage>
</organism>
<evidence type="ECO:0000313" key="2">
    <source>
        <dbReference type="EMBL" id="APB32886.1"/>
    </source>
</evidence>
<dbReference type="SUPFAM" id="SSF160246">
    <property type="entry name" value="EspE N-terminal domain-like"/>
    <property type="match status" value="1"/>
</dbReference>
<evidence type="ECO:0000313" key="3">
    <source>
        <dbReference type="Proteomes" id="UP000180235"/>
    </source>
</evidence>
<sequence>MGKPMGEYLVEAGLLEPSQIEVALREQRQTGRKLGEIIVEHGWLQAQTIEYWMKNVIIPHRKVTTPPQVPTPAPKNPAFHRKPPAPPPLPRMKPPEDTLVIGFEQTSIPPQAVPAEPPPKRKNIQHQETLILERKDLPPLG</sequence>
<feature type="compositionally biased region" description="Basic and acidic residues" evidence="1">
    <location>
        <begin position="131"/>
        <end position="141"/>
    </location>
</feature>
<dbReference type="OrthoDB" id="464023at2"/>
<dbReference type="InterPro" id="IPR037257">
    <property type="entry name" value="T2SS_E_N_sf"/>
</dbReference>
<gene>
    <name evidence="2" type="ORF">GlitD10_0572</name>
</gene>
<dbReference type="AlphaFoldDB" id="A0A1J0AAD0"/>
<dbReference type="RefSeq" id="WP_071453563.1">
    <property type="nucleotide sequence ID" value="NZ_CP017675.1"/>
</dbReference>
<protein>
    <submittedName>
        <fullName evidence="2">Uncharacterized protein</fullName>
    </submittedName>
</protein>
<dbReference type="STRING" id="1188229.GlitD10_0572"/>
<accession>A0A1J0AAD0</accession>
<proteinExistence type="predicted"/>
<dbReference type="Proteomes" id="UP000180235">
    <property type="component" value="Chromosome"/>
</dbReference>
<keyword evidence="3" id="KW-1185">Reference proteome</keyword>
<name>A0A1J0AAD0_9CYAN</name>
<feature type="region of interest" description="Disordered" evidence="1">
    <location>
        <begin position="64"/>
        <end position="96"/>
    </location>
</feature>
<dbReference type="KEGG" id="glt:GlitD10_0572"/>
<feature type="region of interest" description="Disordered" evidence="1">
    <location>
        <begin position="108"/>
        <end position="141"/>
    </location>
</feature>
<dbReference type="EMBL" id="CP017675">
    <property type="protein sequence ID" value="APB32886.1"/>
    <property type="molecule type" value="Genomic_DNA"/>
</dbReference>